<feature type="region of interest" description="Disordered" evidence="1">
    <location>
        <begin position="267"/>
        <end position="286"/>
    </location>
</feature>
<organism evidence="2 3">
    <name type="scientific">Tilletia indica</name>
    <dbReference type="NCBI Taxonomy" id="43049"/>
    <lineage>
        <taxon>Eukaryota</taxon>
        <taxon>Fungi</taxon>
        <taxon>Dikarya</taxon>
        <taxon>Basidiomycota</taxon>
        <taxon>Ustilaginomycotina</taxon>
        <taxon>Exobasidiomycetes</taxon>
        <taxon>Tilletiales</taxon>
        <taxon>Tilletiaceae</taxon>
        <taxon>Tilletia</taxon>
    </lineage>
</organism>
<feature type="region of interest" description="Disordered" evidence="1">
    <location>
        <begin position="457"/>
        <end position="480"/>
    </location>
</feature>
<evidence type="ECO:0000256" key="1">
    <source>
        <dbReference type="SAM" id="MobiDB-lite"/>
    </source>
</evidence>
<keyword evidence="3" id="KW-1185">Reference proteome</keyword>
<evidence type="ECO:0000313" key="2">
    <source>
        <dbReference type="EMBL" id="KAE8237694.1"/>
    </source>
</evidence>
<dbReference type="EMBL" id="LWDF02001669">
    <property type="protein sequence ID" value="KAE8237694.1"/>
    <property type="molecule type" value="Genomic_DNA"/>
</dbReference>
<dbReference type="Proteomes" id="UP000077521">
    <property type="component" value="Unassembled WGS sequence"/>
</dbReference>
<name>A0A177TQ62_9BASI</name>
<feature type="compositionally biased region" description="Basic and acidic residues" evidence="1">
    <location>
        <begin position="147"/>
        <end position="157"/>
    </location>
</feature>
<evidence type="ECO:0000313" key="3">
    <source>
        <dbReference type="Proteomes" id="UP000077521"/>
    </source>
</evidence>
<feature type="region of interest" description="Disordered" evidence="1">
    <location>
        <begin position="144"/>
        <end position="181"/>
    </location>
</feature>
<accession>A0A177TQ62</accession>
<sequence>MLQAELVTPVRVFYRRALRQARLFAYIWQDPVLFASHRALARRQAEASARALHVFTNIKRTASDKKIPEVNTKEWWIYFHKKRLTGPGRGWNAAREKLARQKKQETIHVKQIAAANVGWPHAVTRALNEGYGRSGPLRWELLKPFLPKHDPNTDRRKASPRSQKSPKNPKPELPRRLQSPSVSRSLRSLVLSAAAHSASVPAASQFDLPPKLIIAMQKKAGLFPSENEAVAALDGIERNLQAIGITRNREANARWRWLTSHIHKLHPPIEGEEGEGEDGMEAGPSDPARHVSAIEARVRDRQPTIPKRVRAAMLAEGGQGEHASLLPSQESTAPQRRAPSPRYLQSARKLANEIGNGGRDFTQTADEPKYAYKRVKPKSTEASMSYNLVKSGGWARSGPVDYEREHRARRRMWADLLSRIPKPVYQQPKEAELEEQGSLPFGVLATEADVAVPDLGQEEEEGGVESGAVSQGQAGSRRLPTLQARSSTYRLAAAREWKFWADYDLEGSSSEPRASTTAIQAEPTPTPPSASSNDVASPKMVKTSSTSKKPQRKSSIAPLKQSEYAHGPSSGPRAAQKDSGKWVADDELRWIWETRAPIPSEKERG</sequence>
<reference evidence="2" key="2">
    <citation type="journal article" date="2019" name="IMA Fungus">
        <title>Genome sequencing and comparison of five Tilletia species to identify candidate genes for the detection of regulated species infecting wheat.</title>
        <authorList>
            <person name="Nguyen H.D.T."/>
            <person name="Sultana T."/>
            <person name="Kesanakurti P."/>
            <person name="Hambleton S."/>
        </authorList>
    </citation>
    <scope>NUCLEOTIDE SEQUENCE</scope>
    <source>
        <strain evidence="2">DAOMC 236416</strain>
    </source>
</reference>
<feature type="region of interest" description="Disordered" evidence="1">
    <location>
        <begin position="506"/>
        <end position="582"/>
    </location>
</feature>
<feature type="region of interest" description="Disordered" evidence="1">
    <location>
        <begin position="318"/>
        <end position="343"/>
    </location>
</feature>
<protein>
    <submittedName>
        <fullName evidence="2">Uncharacterized protein</fullName>
    </submittedName>
</protein>
<gene>
    <name evidence="2" type="ORF">A4X13_0g8671</name>
</gene>
<dbReference type="AlphaFoldDB" id="A0A177TQ62"/>
<comment type="caution">
    <text evidence="2">The sequence shown here is derived from an EMBL/GenBank/DDBJ whole genome shotgun (WGS) entry which is preliminary data.</text>
</comment>
<feature type="compositionally biased region" description="Acidic residues" evidence="1">
    <location>
        <begin position="270"/>
        <end position="280"/>
    </location>
</feature>
<reference evidence="2" key="1">
    <citation type="submission" date="2016-04" db="EMBL/GenBank/DDBJ databases">
        <authorList>
            <person name="Nguyen H.D."/>
            <person name="Samba Siva P."/>
            <person name="Cullis J."/>
            <person name="Levesque C.A."/>
            <person name="Hambleton S."/>
        </authorList>
    </citation>
    <scope>NUCLEOTIDE SEQUENCE</scope>
    <source>
        <strain evidence="2">DAOMC 236416</strain>
    </source>
</reference>
<feature type="compositionally biased region" description="Polar residues" evidence="1">
    <location>
        <begin position="507"/>
        <end position="519"/>
    </location>
</feature>
<proteinExistence type="predicted"/>